<dbReference type="Gramene" id="ONH97387">
    <property type="protein sequence ID" value="ONH97387"/>
    <property type="gene ID" value="PRUPE_7G187100"/>
</dbReference>
<name>A0A251NDH7_PRUPE</name>
<evidence type="ECO:0000313" key="1">
    <source>
        <dbReference type="EMBL" id="ONH97387.1"/>
    </source>
</evidence>
<dbReference type="EMBL" id="CM007657">
    <property type="protein sequence ID" value="ONH97387.1"/>
    <property type="molecule type" value="Genomic_DNA"/>
</dbReference>
<keyword evidence="2" id="KW-1185">Reference proteome</keyword>
<evidence type="ECO:0000313" key="2">
    <source>
        <dbReference type="Proteomes" id="UP000006882"/>
    </source>
</evidence>
<protein>
    <submittedName>
        <fullName evidence="1">Uncharacterized protein</fullName>
    </submittedName>
</protein>
<proteinExistence type="predicted"/>
<sequence>MNLKGDVRSITRLFCSREFVLCHLKNSRVCGGFPIYIKIHHTNAESADFAFFSGFVFLGKENIEVMILVEIFN</sequence>
<dbReference type="AlphaFoldDB" id="A0A251NDH7"/>
<dbReference type="Proteomes" id="UP000006882">
    <property type="component" value="Chromosome G7"/>
</dbReference>
<gene>
    <name evidence="1" type="ORF">PRUPE_7G187100</name>
</gene>
<organism evidence="1 2">
    <name type="scientific">Prunus persica</name>
    <name type="common">Peach</name>
    <name type="synonym">Amygdalus persica</name>
    <dbReference type="NCBI Taxonomy" id="3760"/>
    <lineage>
        <taxon>Eukaryota</taxon>
        <taxon>Viridiplantae</taxon>
        <taxon>Streptophyta</taxon>
        <taxon>Embryophyta</taxon>
        <taxon>Tracheophyta</taxon>
        <taxon>Spermatophyta</taxon>
        <taxon>Magnoliopsida</taxon>
        <taxon>eudicotyledons</taxon>
        <taxon>Gunneridae</taxon>
        <taxon>Pentapetalae</taxon>
        <taxon>rosids</taxon>
        <taxon>fabids</taxon>
        <taxon>Rosales</taxon>
        <taxon>Rosaceae</taxon>
        <taxon>Amygdaloideae</taxon>
        <taxon>Amygdaleae</taxon>
        <taxon>Prunus</taxon>
    </lineage>
</organism>
<reference evidence="1 2" key="1">
    <citation type="journal article" date="2013" name="Nat. Genet.">
        <title>The high-quality draft genome of peach (Prunus persica) identifies unique patterns of genetic diversity, domestication and genome evolution.</title>
        <authorList>
            <consortium name="International Peach Genome Initiative"/>
            <person name="Verde I."/>
            <person name="Abbott A.G."/>
            <person name="Scalabrin S."/>
            <person name="Jung S."/>
            <person name="Shu S."/>
            <person name="Marroni F."/>
            <person name="Zhebentyayeva T."/>
            <person name="Dettori M.T."/>
            <person name="Grimwood J."/>
            <person name="Cattonaro F."/>
            <person name="Zuccolo A."/>
            <person name="Rossini L."/>
            <person name="Jenkins J."/>
            <person name="Vendramin E."/>
            <person name="Meisel L.A."/>
            <person name="Decroocq V."/>
            <person name="Sosinski B."/>
            <person name="Prochnik S."/>
            <person name="Mitros T."/>
            <person name="Policriti A."/>
            <person name="Cipriani G."/>
            <person name="Dondini L."/>
            <person name="Ficklin S."/>
            <person name="Goodstein D.M."/>
            <person name="Xuan P."/>
            <person name="Del Fabbro C."/>
            <person name="Aramini V."/>
            <person name="Copetti D."/>
            <person name="Gonzalez S."/>
            <person name="Horner D.S."/>
            <person name="Falchi R."/>
            <person name="Lucas S."/>
            <person name="Mica E."/>
            <person name="Maldonado J."/>
            <person name="Lazzari B."/>
            <person name="Bielenberg D."/>
            <person name="Pirona R."/>
            <person name="Miculan M."/>
            <person name="Barakat A."/>
            <person name="Testolin R."/>
            <person name="Stella A."/>
            <person name="Tartarini S."/>
            <person name="Tonutti P."/>
            <person name="Arus P."/>
            <person name="Orellana A."/>
            <person name="Wells C."/>
            <person name="Main D."/>
            <person name="Vizzotto G."/>
            <person name="Silva H."/>
            <person name="Salamini F."/>
            <person name="Schmutz J."/>
            <person name="Morgante M."/>
            <person name="Rokhsar D.S."/>
        </authorList>
    </citation>
    <scope>NUCLEOTIDE SEQUENCE [LARGE SCALE GENOMIC DNA]</scope>
    <source>
        <strain evidence="2">cv. Nemared</strain>
    </source>
</reference>
<accession>A0A251NDH7</accession>